<dbReference type="PIRSF" id="PIRSF036389">
    <property type="entry name" value="IOR_B"/>
    <property type="match status" value="1"/>
</dbReference>
<evidence type="ECO:0000313" key="2">
    <source>
        <dbReference type="EMBL" id="ANN73317.1"/>
    </source>
</evidence>
<dbReference type="RefSeq" id="WP_066671237.1">
    <property type="nucleotide sequence ID" value="NZ_CP016171.1"/>
</dbReference>
<dbReference type="InterPro" id="IPR052516">
    <property type="entry name" value="N-heterocyclic_Hydroxylase"/>
</dbReference>
<proteinExistence type="predicted"/>
<dbReference type="GO" id="GO:0016491">
    <property type="term" value="F:oxidoreductase activity"/>
    <property type="evidence" value="ECO:0007669"/>
    <property type="project" value="InterPro"/>
</dbReference>
<dbReference type="SMART" id="SM01008">
    <property type="entry name" value="Ald_Xan_dh_C"/>
    <property type="match status" value="1"/>
</dbReference>
<dbReference type="Proteomes" id="UP000092213">
    <property type="component" value="Chromosome"/>
</dbReference>
<dbReference type="Gene3D" id="3.30.365.10">
    <property type="entry name" value="Aldehyde oxidase/xanthine dehydrogenase, molybdopterin binding domain"/>
    <property type="match status" value="4"/>
</dbReference>
<dbReference type="InterPro" id="IPR000674">
    <property type="entry name" value="Ald_Oxase/Xan_DH_a/b"/>
</dbReference>
<accession>A0A193FZY5</accession>
<dbReference type="PANTHER" id="PTHR47495">
    <property type="entry name" value="ALDEHYDE DEHYDROGENASE"/>
    <property type="match status" value="1"/>
</dbReference>
<dbReference type="InterPro" id="IPR008274">
    <property type="entry name" value="AldOxase/xan_DH_MoCoBD1"/>
</dbReference>
<gene>
    <name evidence="2" type="ORF">BAU08_19950</name>
</gene>
<dbReference type="STRING" id="463025.BAU08_19950"/>
<organism evidence="2 3">
    <name type="scientific">Bordetella bronchialis</name>
    <dbReference type="NCBI Taxonomy" id="463025"/>
    <lineage>
        <taxon>Bacteria</taxon>
        <taxon>Pseudomonadati</taxon>
        <taxon>Pseudomonadota</taxon>
        <taxon>Betaproteobacteria</taxon>
        <taxon>Burkholderiales</taxon>
        <taxon>Alcaligenaceae</taxon>
        <taxon>Bordetella</taxon>
    </lineage>
</organism>
<dbReference type="PANTHER" id="PTHR47495:SF1">
    <property type="entry name" value="BLL3820 PROTEIN"/>
    <property type="match status" value="1"/>
</dbReference>
<dbReference type="InterPro" id="IPR037165">
    <property type="entry name" value="AldOxase/xan_DH_Mopterin-bd_sf"/>
</dbReference>
<evidence type="ECO:0000313" key="3">
    <source>
        <dbReference type="Proteomes" id="UP000092213"/>
    </source>
</evidence>
<feature type="domain" description="Aldehyde oxidase/xanthine dehydrogenase a/b hammerhead" evidence="1">
    <location>
        <begin position="175"/>
        <end position="255"/>
    </location>
</feature>
<evidence type="ECO:0000259" key="1">
    <source>
        <dbReference type="SMART" id="SM01008"/>
    </source>
</evidence>
<dbReference type="Gene3D" id="3.90.1170.50">
    <property type="entry name" value="Aldehyde oxidase/xanthine dehydrogenase, a/b hammerhead"/>
    <property type="match status" value="1"/>
</dbReference>
<dbReference type="Pfam" id="PF20256">
    <property type="entry name" value="MoCoBD_2"/>
    <property type="match status" value="2"/>
</dbReference>
<protein>
    <recommendedName>
        <fullName evidence="1">Aldehyde oxidase/xanthine dehydrogenase a/b hammerhead domain-containing protein</fullName>
    </recommendedName>
</protein>
<dbReference type="Pfam" id="PF02738">
    <property type="entry name" value="MoCoBD_1"/>
    <property type="match status" value="1"/>
</dbReference>
<dbReference type="SUPFAM" id="SSF56003">
    <property type="entry name" value="Molybdenum cofactor-binding domain"/>
    <property type="match status" value="2"/>
</dbReference>
<dbReference type="InterPro" id="IPR046867">
    <property type="entry name" value="AldOxase/xan_DH_MoCoBD2"/>
</dbReference>
<name>A0A193FZY5_9BORD</name>
<sequence length="724" mass="77689">MTAATSLPPSLQANARLSTWLRVAPAGTIEVRSGKVEIGQGILTALAQIAAEELDVAFERIRMIAADTARSPDEAVTSGSLSIQHSGSALRHACAQARALMLEEAARRHGLAAQALTVADGDILHDGRRVSSYWELGEDVLRDQPARPGVQPKDRASYRIVGTGQARGDIAEKVFGRFRFIHDMVLPGMVHGRMVRPPSPDAELLEWDADGVAAWEGVLAVARDGSLAGVIARTEALAERAAAALARSARWRERATLPDAGDLPAWLKSLPCVDLRLGNAADPAAQTVPATDDLPAQGGRTYRAAYSKPFIKHGSIGPSCALALAREDAGPGTPALEVWSHTQGIFNLRKDLSLAFGLPEADIVVRHAQGAGCYGHNGADDVAYDAAWLARRCPGRPVRVQWSRADELNWSPHGPAMAIELQAEVDGNGHIVSWRHELWSPGHGLRPGRSATPTLLGSWYLERPFERLHSVDAPRAAGGGADRNADPIYRFPTADVLCHRVLDVPMRTSSLRALGAYGNVYAIESFMDELARAANSDPLAYRLAHLADARGIAVLRQAAAMAGWESRVAPRGEGRGLGLGFARYKNTGAYCAVVAEVDVQETVQVRRLWIAVDVGLVINPDGVRQQIEGGALQAVSWTLMEAARFDRTRLLGDNWQDYPMLRFSQVPDVEIAIVQHPGDDPVGAGEGSLGPTAAAIGNAVFDALGVRVRDLPLTFDRIVAAMQE</sequence>
<reference evidence="2 3" key="1">
    <citation type="submission" date="2016-06" db="EMBL/GenBank/DDBJ databases">
        <title>Complete genome sequences of Bordetella bronchialis and Bordetella flabilis.</title>
        <authorList>
            <person name="LiPuma J.J."/>
            <person name="Spilker T."/>
        </authorList>
    </citation>
    <scope>NUCLEOTIDE SEQUENCE [LARGE SCALE GENOMIC DNA]</scope>
    <source>
        <strain evidence="2 3">AU17976</strain>
    </source>
</reference>
<dbReference type="AlphaFoldDB" id="A0A193FZY5"/>
<dbReference type="InterPro" id="IPR012368">
    <property type="entry name" value="OxRdtase_Mopterin-bd_su_IorB"/>
</dbReference>
<dbReference type="EMBL" id="CP016171">
    <property type="protein sequence ID" value="ANN73317.1"/>
    <property type="molecule type" value="Genomic_DNA"/>
</dbReference>